<evidence type="ECO:0000256" key="1">
    <source>
        <dbReference type="SAM" id="Phobius"/>
    </source>
</evidence>
<feature type="transmembrane region" description="Helical" evidence="1">
    <location>
        <begin position="57"/>
        <end position="79"/>
    </location>
</feature>
<protein>
    <submittedName>
        <fullName evidence="2">Uncharacterized protein</fullName>
    </submittedName>
</protein>
<sequence>MMLDLRQSTTFVARVVERSVVAEFHSHPSCRSWDWKSLNAVNFQPTLSVNFIFAVQAAVRVFLFFGNGFTLLCGIAAAYAEMNLLLISCVLLSLKLMPIPFSLAVWRVVEGERRI</sequence>
<keyword evidence="3" id="KW-1185">Reference proteome</keyword>
<evidence type="ECO:0000313" key="3">
    <source>
        <dbReference type="Proteomes" id="UP000271889"/>
    </source>
</evidence>
<name>A0A3P6SRH8_CYLGO</name>
<keyword evidence="1" id="KW-1133">Transmembrane helix</keyword>
<accession>A0A3P6SRH8</accession>
<evidence type="ECO:0000313" key="2">
    <source>
        <dbReference type="EMBL" id="VDK72593.1"/>
    </source>
</evidence>
<organism evidence="2 3">
    <name type="scientific">Cylicostephanus goldi</name>
    <name type="common">Nematode worm</name>
    <dbReference type="NCBI Taxonomy" id="71465"/>
    <lineage>
        <taxon>Eukaryota</taxon>
        <taxon>Metazoa</taxon>
        <taxon>Ecdysozoa</taxon>
        <taxon>Nematoda</taxon>
        <taxon>Chromadorea</taxon>
        <taxon>Rhabditida</taxon>
        <taxon>Rhabditina</taxon>
        <taxon>Rhabditomorpha</taxon>
        <taxon>Strongyloidea</taxon>
        <taxon>Strongylidae</taxon>
        <taxon>Cylicostephanus</taxon>
    </lineage>
</organism>
<dbReference type="Proteomes" id="UP000271889">
    <property type="component" value="Unassembled WGS sequence"/>
</dbReference>
<dbReference type="AlphaFoldDB" id="A0A3P6SRH8"/>
<dbReference type="EMBL" id="UYRV01022893">
    <property type="protein sequence ID" value="VDK72593.1"/>
    <property type="molecule type" value="Genomic_DNA"/>
</dbReference>
<feature type="transmembrane region" description="Helical" evidence="1">
    <location>
        <begin position="85"/>
        <end position="109"/>
    </location>
</feature>
<gene>
    <name evidence="2" type="ORF">CGOC_LOCUS6848</name>
</gene>
<proteinExistence type="predicted"/>
<keyword evidence="1" id="KW-0472">Membrane</keyword>
<keyword evidence="1" id="KW-0812">Transmembrane</keyword>
<reference evidence="2 3" key="1">
    <citation type="submission" date="2018-11" db="EMBL/GenBank/DDBJ databases">
        <authorList>
            <consortium name="Pathogen Informatics"/>
        </authorList>
    </citation>
    <scope>NUCLEOTIDE SEQUENCE [LARGE SCALE GENOMIC DNA]</scope>
</reference>